<feature type="transmembrane region" description="Helical" evidence="1">
    <location>
        <begin position="426"/>
        <end position="451"/>
    </location>
</feature>
<feature type="transmembrane region" description="Helical" evidence="1">
    <location>
        <begin position="80"/>
        <end position="100"/>
    </location>
</feature>
<evidence type="ECO:0000256" key="1">
    <source>
        <dbReference type="SAM" id="Phobius"/>
    </source>
</evidence>
<dbReference type="EMBL" id="SMKU01000053">
    <property type="protein sequence ID" value="TDD90115.1"/>
    <property type="molecule type" value="Genomic_DNA"/>
</dbReference>
<comment type="caution">
    <text evidence="2">The sequence shown here is derived from an EMBL/GenBank/DDBJ whole genome shotgun (WGS) entry which is preliminary data.</text>
</comment>
<keyword evidence="1" id="KW-1133">Transmembrane helix</keyword>
<name>A0A4R5BVB4_9ACTN</name>
<keyword evidence="1" id="KW-0472">Membrane</keyword>
<feature type="transmembrane region" description="Helical" evidence="1">
    <location>
        <begin position="458"/>
        <end position="478"/>
    </location>
</feature>
<evidence type="ECO:0000313" key="3">
    <source>
        <dbReference type="Proteomes" id="UP000294513"/>
    </source>
</evidence>
<gene>
    <name evidence="2" type="ORF">E1298_13320</name>
</gene>
<evidence type="ECO:0000313" key="2">
    <source>
        <dbReference type="EMBL" id="TDD90115.1"/>
    </source>
</evidence>
<keyword evidence="3" id="KW-1185">Reference proteome</keyword>
<dbReference type="PRINTS" id="PR00173">
    <property type="entry name" value="EDTRNSPORT"/>
</dbReference>
<feature type="transmembrane region" description="Helical" evidence="1">
    <location>
        <begin position="190"/>
        <end position="213"/>
    </location>
</feature>
<reference evidence="2 3" key="1">
    <citation type="submission" date="2019-03" db="EMBL/GenBank/DDBJ databases">
        <title>Draft genome sequences of novel Actinobacteria.</title>
        <authorList>
            <person name="Sahin N."/>
            <person name="Ay H."/>
            <person name="Saygin H."/>
        </authorList>
    </citation>
    <scope>NUCLEOTIDE SEQUENCE [LARGE SCALE GENOMIC DNA]</scope>
    <source>
        <strain evidence="2 3">H3C3</strain>
    </source>
</reference>
<feature type="transmembrane region" description="Helical" evidence="1">
    <location>
        <begin position="339"/>
        <end position="361"/>
    </location>
</feature>
<feature type="transmembrane region" description="Helical" evidence="1">
    <location>
        <begin position="498"/>
        <end position="521"/>
    </location>
</feature>
<keyword evidence="1" id="KW-0812">Transmembrane</keyword>
<protein>
    <submittedName>
        <fullName evidence="2">ABC transporter permease</fullName>
    </submittedName>
</protein>
<feature type="transmembrane region" description="Helical" evidence="1">
    <location>
        <begin position="233"/>
        <end position="254"/>
    </location>
</feature>
<proteinExistence type="predicted"/>
<feature type="transmembrane region" description="Helical" evidence="1">
    <location>
        <begin position="390"/>
        <end position="414"/>
    </location>
</feature>
<dbReference type="Proteomes" id="UP000294513">
    <property type="component" value="Unassembled WGS sequence"/>
</dbReference>
<sequence length="528" mass="53937">MTALAGTPRLLRLGLRRDRAMIPAWVLVLAVFVLSTMSSYQKLYDTQAERDTFTAKINDNAATLALYGRVHDATVGGLTAWRMGTLGAALVGVMTLLLVIRHTRAEEETGRLELVGSGAIGRRAPLTAALLVAALASVLLGALVALGLAGQGGTGALAFGLAWAGGGLLFAAVAAVAAQVTENARTARGIAVAVLALSFLVRAAGDASGAHWLTWLSPIGWLEEVRPFGGDRFWVLLLPLGLTAVLCALAYALVERRDLGAGLLAARLGPASAAPRLRSPLALAWRLQRGSLLGWAAGFLVYGLAIGGIANGVDDLVGDSADTSELITKMGGQSGLADAFLAASFGLMGGMASMYGVQAALRPRSEETSQRAEPLLATATGRLRWAAGHLLIALAGTALMLLIAGAATGITYGAAAGDVGGRLAEALGGVLVQVPAAWVLTGIAIALFGLLPRASQGAWAMVGAFLLLGQLGPVLNLSRPVMDLSPFTHTPKLPGGTMTATPLIVLLAVAAALVAAGLAGLRRRDIAS</sequence>
<feature type="transmembrane region" description="Helical" evidence="1">
    <location>
        <begin position="20"/>
        <end position="40"/>
    </location>
</feature>
<feature type="transmembrane region" description="Helical" evidence="1">
    <location>
        <begin position="128"/>
        <end position="150"/>
    </location>
</feature>
<feature type="transmembrane region" description="Helical" evidence="1">
    <location>
        <begin position="292"/>
        <end position="310"/>
    </location>
</feature>
<dbReference type="OrthoDB" id="2014935at2"/>
<accession>A0A4R5BVB4</accession>
<dbReference type="AlphaFoldDB" id="A0A4R5BVB4"/>
<feature type="transmembrane region" description="Helical" evidence="1">
    <location>
        <begin position="156"/>
        <end position="178"/>
    </location>
</feature>
<dbReference type="RefSeq" id="WP_131892876.1">
    <property type="nucleotide sequence ID" value="NZ_SMKU01000053.1"/>
</dbReference>
<organism evidence="2 3">
    <name type="scientific">Actinomadura rubrisoli</name>
    <dbReference type="NCBI Taxonomy" id="2530368"/>
    <lineage>
        <taxon>Bacteria</taxon>
        <taxon>Bacillati</taxon>
        <taxon>Actinomycetota</taxon>
        <taxon>Actinomycetes</taxon>
        <taxon>Streptosporangiales</taxon>
        <taxon>Thermomonosporaceae</taxon>
        <taxon>Actinomadura</taxon>
    </lineage>
</organism>